<evidence type="ECO:0000256" key="1">
    <source>
        <dbReference type="ARBA" id="ARBA00009716"/>
    </source>
</evidence>
<organism evidence="6 7">
    <name type="scientific">Singulisphaera acidiphila (strain ATCC BAA-1392 / DSM 18658 / VKM B-2454 / MOB10)</name>
    <dbReference type="NCBI Taxonomy" id="886293"/>
    <lineage>
        <taxon>Bacteria</taxon>
        <taxon>Pseudomonadati</taxon>
        <taxon>Planctomycetota</taxon>
        <taxon>Planctomycetia</taxon>
        <taxon>Isosphaerales</taxon>
        <taxon>Isosphaeraceae</taxon>
        <taxon>Singulisphaera</taxon>
    </lineage>
</organism>
<dbReference type="RefSeq" id="WP_015244429.1">
    <property type="nucleotide sequence ID" value="NC_019892.1"/>
</dbReference>
<dbReference type="eggNOG" id="COG0069">
    <property type="taxonomic scope" value="Bacteria"/>
</dbReference>
<dbReference type="InterPro" id="IPR024188">
    <property type="entry name" value="GltB"/>
</dbReference>
<dbReference type="PANTHER" id="PTHR43819:SF1">
    <property type="entry name" value="ARCHAEAL-TYPE GLUTAMATE SYNTHASE [NADPH]"/>
    <property type="match status" value="1"/>
</dbReference>
<dbReference type="SUPFAM" id="SSF51395">
    <property type="entry name" value="FMN-linked oxidoreductases"/>
    <property type="match status" value="1"/>
</dbReference>
<name>L0D8Q7_SINAD</name>
<dbReference type="OrthoDB" id="9758182at2"/>
<dbReference type="GO" id="GO:0015930">
    <property type="term" value="F:glutamate synthase activity"/>
    <property type="evidence" value="ECO:0007669"/>
    <property type="project" value="InterPro"/>
</dbReference>
<dbReference type="CDD" id="cd02808">
    <property type="entry name" value="GltS_FMN"/>
    <property type="match status" value="1"/>
</dbReference>
<feature type="region of interest" description="Disordered" evidence="4">
    <location>
        <begin position="1"/>
        <end position="24"/>
    </location>
</feature>
<dbReference type="AlphaFoldDB" id="L0D8Q7"/>
<evidence type="ECO:0000313" key="6">
    <source>
        <dbReference type="EMBL" id="AGA25250.1"/>
    </source>
</evidence>
<evidence type="ECO:0000256" key="2">
    <source>
        <dbReference type="ARBA" id="ARBA00023002"/>
    </source>
</evidence>
<keyword evidence="2" id="KW-0560">Oxidoreductase</keyword>
<evidence type="ECO:0000256" key="4">
    <source>
        <dbReference type="SAM" id="MobiDB-lite"/>
    </source>
</evidence>
<dbReference type="PIRSF" id="PIRSF500061">
    <property type="entry name" value="GOGAT_lg2_archl"/>
    <property type="match status" value="1"/>
</dbReference>
<accession>L0D8Q7</accession>
<dbReference type="Proteomes" id="UP000010798">
    <property type="component" value="Chromosome"/>
</dbReference>
<dbReference type="GO" id="GO:0006537">
    <property type="term" value="P:glutamate biosynthetic process"/>
    <property type="evidence" value="ECO:0007669"/>
    <property type="project" value="InterPro"/>
</dbReference>
<sequence length="455" mass="48453">MSDSTPPPGSAADPSPMERSGTFTPGVIEDIQIKAELARYRIRGFGILRPRTWATFDDLTFVPGTLTRIPLEGYREKCSTKTVLGTRFASQPLELDIPLMVTGMSYGALSRNAKTALSRGARMAGTSTTTGDGGMLDVERSESRAMIYEVLPSRYGINVQHLRQADAIELTIGQGAKPGTGGLLLGSKVSDEVARLRDLPPGVDQRSPCRHPDFLGPDDMVIKIEELREATDWRIPIFVKMGASRVFDDVRLAAKAGADVVVVDGMEGGTGASPELLQEHTGIPTLAAVCEARAALEDIGLYGKVQLVIAGGLRHGSDCAKALALGADACYLGTALLIALNCNKPIYVEDYHAIGAAPYACHHCHTGRCPVGITTQDPELTARLEVDAASERVASFFHALTSEVQVLARACGKSDVHHLEPEDLRALTLEASMITGLPLAGTNRVYGGGPGWASH</sequence>
<dbReference type="EMBL" id="CP003364">
    <property type="protein sequence ID" value="AGA25250.1"/>
    <property type="molecule type" value="Genomic_DNA"/>
</dbReference>
<dbReference type="KEGG" id="saci:Sinac_0843"/>
<gene>
    <name evidence="6" type="ordered locus">Sinac_0843</name>
</gene>
<dbReference type="PIRSF" id="PIRSF006429">
    <property type="entry name" value="GOGAT_lg_2"/>
    <property type="match status" value="1"/>
</dbReference>
<feature type="domain" description="Glutamate synthase" evidence="5">
    <location>
        <begin position="89"/>
        <end position="413"/>
    </location>
</feature>
<dbReference type="InterPro" id="IPR043578">
    <property type="entry name" value="GltB_archl_type"/>
</dbReference>
<evidence type="ECO:0000313" key="7">
    <source>
        <dbReference type="Proteomes" id="UP000010798"/>
    </source>
</evidence>
<dbReference type="STRING" id="886293.Sinac_0843"/>
<evidence type="ECO:0000259" key="5">
    <source>
        <dbReference type="Pfam" id="PF01645"/>
    </source>
</evidence>
<dbReference type="InterPro" id="IPR002932">
    <property type="entry name" value="Glu_synthdom"/>
</dbReference>
<dbReference type="Pfam" id="PF01645">
    <property type="entry name" value="Glu_synthase"/>
    <property type="match status" value="1"/>
</dbReference>
<evidence type="ECO:0000256" key="3">
    <source>
        <dbReference type="PIRNR" id="PIRNR006429"/>
    </source>
</evidence>
<keyword evidence="7" id="KW-1185">Reference proteome</keyword>
<dbReference type="Gene3D" id="3.20.20.70">
    <property type="entry name" value="Aldolase class I"/>
    <property type="match status" value="1"/>
</dbReference>
<comment type="similarity">
    <text evidence="1 3">Belongs to the glutamate synthase family.</text>
</comment>
<dbReference type="InterPro" id="IPR013785">
    <property type="entry name" value="Aldolase_TIM"/>
</dbReference>
<reference evidence="6 7" key="1">
    <citation type="submission" date="2012-02" db="EMBL/GenBank/DDBJ databases">
        <title>Complete sequence of chromosome of Singulisphaera acidiphila DSM 18658.</title>
        <authorList>
            <consortium name="US DOE Joint Genome Institute (JGI-PGF)"/>
            <person name="Lucas S."/>
            <person name="Copeland A."/>
            <person name="Lapidus A."/>
            <person name="Glavina del Rio T."/>
            <person name="Dalin E."/>
            <person name="Tice H."/>
            <person name="Bruce D."/>
            <person name="Goodwin L."/>
            <person name="Pitluck S."/>
            <person name="Peters L."/>
            <person name="Ovchinnikova G."/>
            <person name="Chertkov O."/>
            <person name="Kyrpides N."/>
            <person name="Mavromatis K."/>
            <person name="Ivanova N."/>
            <person name="Brettin T."/>
            <person name="Detter J.C."/>
            <person name="Han C."/>
            <person name="Larimer F."/>
            <person name="Land M."/>
            <person name="Hauser L."/>
            <person name="Markowitz V."/>
            <person name="Cheng J.-F."/>
            <person name="Hugenholtz P."/>
            <person name="Woyke T."/>
            <person name="Wu D."/>
            <person name="Tindall B."/>
            <person name="Pomrenke H."/>
            <person name="Brambilla E."/>
            <person name="Klenk H.-P."/>
            <person name="Eisen J.A."/>
        </authorList>
    </citation>
    <scope>NUCLEOTIDE SEQUENCE [LARGE SCALE GENOMIC DNA]</scope>
    <source>
        <strain evidence="7">ATCC BAA-1392 / DSM 18658 / VKM B-2454 / MOB10</strain>
    </source>
</reference>
<dbReference type="HOGENOM" id="CLU_023342_1_1_0"/>
<dbReference type="PANTHER" id="PTHR43819">
    <property type="entry name" value="ARCHAEAL-TYPE GLUTAMATE SYNTHASE [NADPH]"/>
    <property type="match status" value="1"/>
</dbReference>
<protein>
    <submittedName>
        <fullName evidence="6">Glutamate synthase family protein</fullName>
    </submittedName>
</protein>
<proteinExistence type="inferred from homology"/>